<gene>
    <name evidence="2" type="ORF">NIES267_12640</name>
</gene>
<keyword evidence="1" id="KW-0472">Membrane</keyword>
<accession>A0A1Z4LKN1</accession>
<protein>
    <recommendedName>
        <fullName evidence="4">ABC transporter substrate-binding protein</fullName>
    </recommendedName>
</protein>
<evidence type="ECO:0000256" key="1">
    <source>
        <dbReference type="SAM" id="Phobius"/>
    </source>
</evidence>
<dbReference type="Proteomes" id="UP000218418">
    <property type="component" value="Chromosome"/>
</dbReference>
<feature type="transmembrane region" description="Helical" evidence="1">
    <location>
        <begin position="12"/>
        <end position="32"/>
    </location>
</feature>
<keyword evidence="1" id="KW-0812">Transmembrane</keyword>
<proteinExistence type="predicted"/>
<dbReference type="AlphaFoldDB" id="A0A1Z4LKN1"/>
<name>A0A1Z4LKN1_9CYAN</name>
<dbReference type="OrthoDB" id="448493at2"/>
<evidence type="ECO:0000313" key="3">
    <source>
        <dbReference type="Proteomes" id="UP000218418"/>
    </source>
</evidence>
<dbReference type="PANTHER" id="PTHR30632:SF0">
    <property type="entry name" value="SULFATE-BINDING PROTEIN"/>
    <property type="match status" value="1"/>
</dbReference>
<reference evidence="2 3" key="1">
    <citation type="submission" date="2017-06" db="EMBL/GenBank/DDBJ databases">
        <title>Genome sequencing of cyanobaciteial culture collection at National Institute for Environmental Studies (NIES).</title>
        <authorList>
            <person name="Hirose Y."/>
            <person name="Shimura Y."/>
            <person name="Fujisawa T."/>
            <person name="Nakamura Y."/>
            <person name="Kawachi M."/>
        </authorList>
    </citation>
    <scope>NUCLEOTIDE SEQUENCE [LARGE SCALE GENOMIC DNA]</scope>
    <source>
        <strain evidence="2 3">NIES-267</strain>
    </source>
</reference>
<dbReference type="PANTHER" id="PTHR30632">
    <property type="entry name" value="MOLYBDATE-BINDING PERIPLASMIC PROTEIN"/>
    <property type="match status" value="1"/>
</dbReference>
<dbReference type="SUPFAM" id="SSF53850">
    <property type="entry name" value="Periplasmic binding protein-like II"/>
    <property type="match status" value="1"/>
</dbReference>
<evidence type="ECO:0000313" key="2">
    <source>
        <dbReference type="EMBL" id="BAY81787.1"/>
    </source>
</evidence>
<keyword evidence="3" id="KW-1185">Reference proteome</keyword>
<sequence length="373" mass="41793">MSAKKHQSQQQNRTITSLGIILASLGLAYAPIPGLQQTVIIVSGSELQEPLKQLETQFEQENPNIKLELKFQGSQEIVNKFIDNQNDFTPTILIPANGEKLTELTNRYQTTNSDQPFYNQPLPIAKTMLVGIAWQERGKILFPDGRFNWNRVEKAMQASNWSGVGGAKDWGSFDFVTTNPTRSNSGQLTMSLWSQSKAGGNLSFSTFNNTAVESLFDLVKRSVYQPPRSTDILLEEFIAKGPNDADVATVYESIALHRWSQARKTQGKPYQIFYLNPTIETVSTAAIVRRDVNQGTANAAQKFLDFLTEKQQQEVFVQYGFRPANNSVDLKTVPNSPWNQNIPGAEVDVSVKKSSPPDTKIFGEIQRLWERAN</sequence>
<dbReference type="Pfam" id="PF13531">
    <property type="entry name" value="SBP_bac_11"/>
    <property type="match status" value="1"/>
</dbReference>
<dbReference type="GO" id="GO:0015689">
    <property type="term" value="P:molybdate ion transport"/>
    <property type="evidence" value="ECO:0007669"/>
    <property type="project" value="TreeGrafter"/>
</dbReference>
<dbReference type="InterPro" id="IPR050682">
    <property type="entry name" value="ModA/WtpA"/>
</dbReference>
<keyword evidence="1" id="KW-1133">Transmembrane helix</keyword>
<dbReference type="EMBL" id="AP018227">
    <property type="protein sequence ID" value="BAY81787.1"/>
    <property type="molecule type" value="Genomic_DNA"/>
</dbReference>
<dbReference type="GO" id="GO:0030973">
    <property type="term" value="F:molybdate ion binding"/>
    <property type="evidence" value="ECO:0007669"/>
    <property type="project" value="TreeGrafter"/>
</dbReference>
<evidence type="ECO:0008006" key="4">
    <source>
        <dbReference type="Google" id="ProtNLM"/>
    </source>
</evidence>
<dbReference type="Gene3D" id="3.40.190.10">
    <property type="entry name" value="Periplasmic binding protein-like II"/>
    <property type="match status" value="2"/>
</dbReference>
<organism evidence="2 3">
    <name type="scientific">Calothrix parasitica NIES-267</name>
    <dbReference type="NCBI Taxonomy" id="1973488"/>
    <lineage>
        <taxon>Bacteria</taxon>
        <taxon>Bacillati</taxon>
        <taxon>Cyanobacteriota</taxon>
        <taxon>Cyanophyceae</taxon>
        <taxon>Nostocales</taxon>
        <taxon>Calotrichaceae</taxon>
        <taxon>Calothrix</taxon>
    </lineage>
</organism>